<dbReference type="Proteomes" id="UP000326994">
    <property type="component" value="Unassembled WGS sequence"/>
</dbReference>
<protein>
    <submittedName>
        <fullName evidence="3">Endonuclease</fullName>
    </submittedName>
</protein>
<organism evidence="3 4">
    <name type="scientific">Patiriisocius marinistellae</name>
    <dbReference type="NCBI Taxonomy" id="2494560"/>
    <lineage>
        <taxon>Bacteria</taxon>
        <taxon>Pseudomonadati</taxon>
        <taxon>Bacteroidota</taxon>
        <taxon>Flavobacteriia</taxon>
        <taxon>Flavobacteriales</taxon>
        <taxon>Flavobacteriaceae</taxon>
        <taxon>Patiriisocius</taxon>
    </lineage>
</organism>
<dbReference type="InterPro" id="IPR005135">
    <property type="entry name" value="Endo/exonuclease/phosphatase"/>
</dbReference>
<evidence type="ECO:0000259" key="2">
    <source>
        <dbReference type="Pfam" id="PF03372"/>
    </source>
</evidence>
<comment type="caution">
    <text evidence="3">The sequence shown here is derived from an EMBL/GenBank/DDBJ whole genome shotgun (WGS) entry which is preliminary data.</text>
</comment>
<keyword evidence="3" id="KW-0540">Nuclease</keyword>
<evidence type="ECO:0000256" key="1">
    <source>
        <dbReference type="SAM" id="Phobius"/>
    </source>
</evidence>
<keyword evidence="1" id="KW-0812">Transmembrane</keyword>
<proteinExistence type="predicted"/>
<dbReference type="AlphaFoldDB" id="A0A5J4FSR9"/>
<keyword evidence="3" id="KW-0255">Endonuclease</keyword>
<dbReference type="SUPFAM" id="SSF56219">
    <property type="entry name" value="DNase I-like"/>
    <property type="match status" value="1"/>
</dbReference>
<sequence>MPMIMLYIISIIFISTPFLPATENPHWFFRTADFVRLQSIAIELICLGFLLYFGNFNAVFDIVLMSLLVIVILYQFQKVYKYSSLTKEKSKHGESEGSVSILAANVLQTNHEYDRFIAEVDHYDPDLVLIMESDKKWEDAMSVIENRYTYTVKIPKDNFYGMHLYSKNELFNITTQEQIEDGVPSIFFDYKINKSTNVFFACLHPAPPSPTENETSKERDAELMHTGKIIRERNIPTVVCGDMNDVVWSRTTRLFEKMTNMIDPRVGRGFFATYHAKYFFMRFPLDHLFHTQDLFVGKMKRTRFFGSDHFGMYYEIHSKKKIKTPKTQPLENEDNEKVEEILEMVQPH</sequence>
<keyword evidence="3" id="KW-0378">Hydrolase</keyword>
<dbReference type="InterPro" id="IPR036691">
    <property type="entry name" value="Endo/exonu/phosph_ase_sf"/>
</dbReference>
<keyword evidence="4" id="KW-1185">Reference proteome</keyword>
<accession>A0A5J4FSR9</accession>
<gene>
    <name evidence="3" type="ORF">ULMS_08050</name>
</gene>
<dbReference type="OrthoDB" id="9796594at2"/>
<dbReference type="Gene3D" id="3.60.10.10">
    <property type="entry name" value="Endonuclease/exonuclease/phosphatase"/>
    <property type="match status" value="1"/>
</dbReference>
<keyword evidence="1" id="KW-0472">Membrane</keyword>
<feature type="transmembrane region" description="Helical" evidence="1">
    <location>
        <begin position="6"/>
        <end position="22"/>
    </location>
</feature>
<dbReference type="EMBL" id="BKCF01000001">
    <property type="protein sequence ID" value="GEQ85297.1"/>
    <property type="molecule type" value="Genomic_DNA"/>
</dbReference>
<keyword evidence="1" id="KW-1133">Transmembrane helix</keyword>
<feature type="transmembrane region" description="Helical" evidence="1">
    <location>
        <begin position="58"/>
        <end position="76"/>
    </location>
</feature>
<dbReference type="Pfam" id="PF03372">
    <property type="entry name" value="Exo_endo_phos"/>
    <property type="match status" value="1"/>
</dbReference>
<feature type="transmembrane region" description="Helical" evidence="1">
    <location>
        <begin position="34"/>
        <end position="52"/>
    </location>
</feature>
<name>A0A5J4FSR9_9FLAO</name>
<evidence type="ECO:0000313" key="4">
    <source>
        <dbReference type="Proteomes" id="UP000326994"/>
    </source>
</evidence>
<reference evidence="3 4" key="1">
    <citation type="submission" date="2019-08" db="EMBL/GenBank/DDBJ databases">
        <title>Ulvibacter marinistellae sp. nov., isolated from a starfish, Patiria pectinifera.</title>
        <authorList>
            <person name="Kawano K."/>
            <person name="Ushijima N."/>
            <person name="Kihara M."/>
            <person name="Itoh H."/>
        </authorList>
    </citation>
    <scope>NUCLEOTIDE SEQUENCE [LARGE SCALE GENOMIC DNA]</scope>
    <source>
        <strain evidence="3 4">KK4</strain>
    </source>
</reference>
<dbReference type="GO" id="GO:0004519">
    <property type="term" value="F:endonuclease activity"/>
    <property type="evidence" value="ECO:0007669"/>
    <property type="project" value="UniProtKB-KW"/>
</dbReference>
<feature type="domain" description="Endonuclease/exonuclease/phosphatase" evidence="2">
    <location>
        <begin position="105"/>
        <end position="309"/>
    </location>
</feature>
<evidence type="ECO:0000313" key="3">
    <source>
        <dbReference type="EMBL" id="GEQ85297.1"/>
    </source>
</evidence>